<dbReference type="RefSeq" id="WP_078634625.1">
    <property type="nucleotide sequence ID" value="NZ_CM007717.1"/>
</dbReference>
<feature type="transmembrane region" description="Helical" evidence="2">
    <location>
        <begin position="165"/>
        <end position="186"/>
    </location>
</feature>
<reference evidence="3 5" key="1">
    <citation type="submission" date="2015-07" db="EMBL/GenBank/DDBJ databases">
        <title>Draft Genome Sequence of Streptomyces antibioticus, IMRU 3720 reveals insights in the evolution of actinomycin biosynthetic gene clusters in Streptomyces.</title>
        <authorList>
            <person name="Crnovcic I."/>
            <person name="Ruckert C."/>
            <person name="Kalinowksi J."/>
            <person name="Keller U."/>
        </authorList>
    </citation>
    <scope>NUCLEOTIDE SEQUENCE [LARGE SCALE GENOMIC DNA]</scope>
    <source>
        <strain evidence="3 5">DSM 41481</strain>
    </source>
</reference>
<feature type="region of interest" description="Disordered" evidence="1">
    <location>
        <begin position="349"/>
        <end position="370"/>
    </location>
</feature>
<protein>
    <recommendedName>
        <fullName evidence="7">PH domain-containing protein</fullName>
    </recommendedName>
</protein>
<dbReference type="EMBL" id="CP050692">
    <property type="protein sequence ID" value="QIT46318.1"/>
    <property type="molecule type" value="Genomic_DNA"/>
</dbReference>
<feature type="transmembrane region" description="Helical" evidence="2">
    <location>
        <begin position="527"/>
        <end position="546"/>
    </location>
</feature>
<evidence type="ECO:0000313" key="5">
    <source>
        <dbReference type="Proteomes" id="UP000190306"/>
    </source>
</evidence>
<feature type="transmembrane region" description="Helical" evidence="2">
    <location>
        <begin position="46"/>
        <end position="63"/>
    </location>
</feature>
<dbReference type="AlphaFoldDB" id="A0AAE6YAV9"/>
<evidence type="ECO:0000256" key="1">
    <source>
        <dbReference type="SAM" id="MobiDB-lite"/>
    </source>
</evidence>
<keyword evidence="2" id="KW-1133">Transmembrane helix</keyword>
<reference evidence="4 6" key="2">
    <citation type="submission" date="2020-03" db="EMBL/GenBank/DDBJ databases">
        <title>Is there a link between lipid content and antibiotic production in Streptomyces?</title>
        <authorList>
            <person name="David M."/>
            <person name="Lejeune C."/>
            <person name="Abreu S."/>
            <person name="Thibessard A."/>
            <person name="Leblond P."/>
            <person name="Chaminade P."/>
            <person name="Virolle M.-J."/>
        </authorList>
    </citation>
    <scope>NUCLEOTIDE SEQUENCE [LARGE SCALE GENOMIC DNA]</scope>
    <source>
        <strain evidence="4 6">DSM 41481</strain>
    </source>
</reference>
<organism evidence="4 6">
    <name type="scientific">Streptomyces antibioticus</name>
    <dbReference type="NCBI Taxonomy" id="1890"/>
    <lineage>
        <taxon>Bacteria</taxon>
        <taxon>Bacillati</taxon>
        <taxon>Actinomycetota</taxon>
        <taxon>Actinomycetes</taxon>
        <taxon>Kitasatosporales</taxon>
        <taxon>Streptomycetaceae</taxon>
        <taxon>Streptomyces</taxon>
    </lineage>
</organism>
<accession>A0AAE6YAV9</accession>
<evidence type="ECO:0000313" key="3">
    <source>
        <dbReference type="EMBL" id="OOQ49354.1"/>
    </source>
</evidence>
<feature type="transmembrane region" description="Helical" evidence="2">
    <location>
        <begin position="198"/>
        <end position="216"/>
    </location>
</feature>
<keyword evidence="5" id="KW-1185">Reference proteome</keyword>
<name>A0AAE6YAV9_STRAT</name>
<feature type="transmembrane region" description="Helical" evidence="2">
    <location>
        <begin position="384"/>
        <end position="401"/>
    </location>
</feature>
<evidence type="ECO:0000313" key="4">
    <source>
        <dbReference type="EMBL" id="QIT46318.1"/>
    </source>
</evidence>
<evidence type="ECO:0000256" key="2">
    <source>
        <dbReference type="SAM" id="Phobius"/>
    </source>
</evidence>
<evidence type="ECO:0000313" key="6">
    <source>
        <dbReference type="Proteomes" id="UP000502504"/>
    </source>
</evidence>
<feature type="compositionally biased region" description="Acidic residues" evidence="1">
    <location>
        <begin position="268"/>
        <end position="288"/>
    </location>
</feature>
<feature type="transmembrane region" description="Helical" evidence="2">
    <location>
        <begin position="69"/>
        <end position="86"/>
    </location>
</feature>
<evidence type="ECO:0008006" key="7">
    <source>
        <dbReference type="Google" id="ProtNLM"/>
    </source>
</evidence>
<feature type="compositionally biased region" description="Basic and acidic residues" evidence="1">
    <location>
        <begin position="351"/>
        <end position="370"/>
    </location>
</feature>
<dbReference type="Proteomes" id="UP000502504">
    <property type="component" value="Chromosome"/>
</dbReference>
<sequence length="547" mass="57708">MSTGSDGVLRLPDAAIPEGCRSWDGEAARRWTGALPSRWVPVRAHLALFVALPLVTVAGAGLLGEYGVLPAWGAALAVLPFVWAVLRPEAARILAPVAVGVVLAYGEASPLRSLALGSAVVLAWALSLARVTARGPQRAAALIASGGVTAALPSAVAGRLERGRFLFGAGLLLTVAGGVLGAATGVWEDPGDAAGAPAAGWCLAGLGLTVLLAAALTRHRAAGLRGAPVPVLRVLVRESAEVETEVFAADDEGALRPLFTVATRVVDGEGDDDKSDGEDAEDAGDAFDDERVGPLREAVLFGVPYDGAEVVLLTAAERAGEPPVVEVGVGAVRPVTEWTLRRRSAAARGKARSEARQEERRVAAADQVRRETGTGAVPAGRWRAGWPDWFAGLLALVYAAVLAGDTGWWRMVSGLGLTLVAALVLPRRLAWRVTADREGLWFNGLRGSRQLPWDEIRTVRTKAGELRVDGTGDFPEWTVHTPRWAWLERRIGLVHPYERTAAEITAMWRDPQLRPTELSTLAHRGRAVWPLGALIAAAGTAAVLFLP</sequence>
<dbReference type="EMBL" id="LHQL01000011">
    <property type="protein sequence ID" value="OOQ49354.1"/>
    <property type="molecule type" value="Genomic_DNA"/>
</dbReference>
<keyword evidence="2" id="KW-0812">Transmembrane</keyword>
<feature type="region of interest" description="Disordered" evidence="1">
    <location>
        <begin position="266"/>
        <end position="288"/>
    </location>
</feature>
<feature type="transmembrane region" description="Helical" evidence="2">
    <location>
        <begin position="407"/>
        <end position="425"/>
    </location>
</feature>
<proteinExistence type="predicted"/>
<gene>
    <name evidence="3" type="ORF">AFM16_24210</name>
    <name evidence="4" type="ORF">HCX60_24640</name>
</gene>
<dbReference type="Proteomes" id="UP000190306">
    <property type="component" value="Chromosome"/>
</dbReference>
<keyword evidence="2" id="KW-0472">Membrane</keyword>